<proteinExistence type="predicted"/>
<dbReference type="SUPFAM" id="SSF57667">
    <property type="entry name" value="beta-beta-alpha zinc fingers"/>
    <property type="match status" value="1"/>
</dbReference>
<comment type="caution">
    <text evidence="3">The sequence shown here is derived from an EMBL/GenBank/DDBJ whole genome shotgun (WGS) entry which is preliminary data.</text>
</comment>
<feature type="region of interest" description="Disordered" evidence="1">
    <location>
        <begin position="309"/>
        <end position="345"/>
    </location>
</feature>
<dbReference type="Gene3D" id="3.30.160.60">
    <property type="entry name" value="Classic Zinc Finger"/>
    <property type="match status" value="1"/>
</dbReference>
<evidence type="ECO:0000256" key="1">
    <source>
        <dbReference type="SAM" id="MobiDB-lite"/>
    </source>
</evidence>
<dbReference type="EMBL" id="MU157825">
    <property type="protein sequence ID" value="KAF9534911.1"/>
    <property type="molecule type" value="Genomic_DNA"/>
</dbReference>
<organism evidence="3 4">
    <name type="scientific">Crepidotus variabilis</name>
    <dbReference type="NCBI Taxonomy" id="179855"/>
    <lineage>
        <taxon>Eukaryota</taxon>
        <taxon>Fungi</taxon>
        <taxon>Dikarya</taxon>
        <taxon>Basidiomycota</taxon>
        <taxon>Agaricomycotina</taxon>
        <taxon>Agaricomycetes</taxon>
        <taxon>Agaricomycetidae</taxon>
        <taxon>Agaricales</taxon>
        <taxon>Agaricineae</taxon>
        <taxon>Crepidotaceae</taxon>
        <taxon>Crepidotus</taxon>
    </lineage>
</organism>
<reference evidence="3" key="1">
    <citation type="submission" date="2020-11" db="EMBL/GenBank/DDBJ databases">
        <authorList>
            <consortium name="DOE Joint Genome Institute"/>
            <person name="Ahrendt S."/>
            <person name="Riley R."/>
            <person name="Andreopoulos W."/>
            <person name="Labutti K."/>
            <person name="Pangilinan J."/>
            <person name="Ruiz-Duenas F.J."/>
            <person name="Barrasa J.M."/>
            <person name="Sanchez-Garcia M."/>
            <person name="Camarero S."/>
            <person name="Miyauchi S."/>
            <person name="Serrano A."/>
            <person name="Linde D."/>
            <person name="Babiker R."/>
            <person name="Drula E."/>
            <person name="Ayuso-Fernandez I."/>
            <person name="Pacheco R."/>
            <person name="Padilla G."/>
            <person name="Ferreira P."/>
            <person name="Barriuso J."/>
            <person name="Kellner H."/>
            <person name="Castanera R."/>
            <person name="Alfaro M."/>
            <person name="Ramirez L."/>
            <person name="Pisabarro A.G."/>
            <person name="Kuo A."/>
            <person name="Tritt A."/>
            <person name="Lipzen A."/>
            <person name="He G."/>
            <person name="Yan M."/>
            <person name="Ng V."/>
            <person name="Cullen D."/>
            <person name="Martin F."/>
            <person name="Rosso M.-N."/>
            <person name="Henrissat B."/>
            <person name="Hibbett D."/>
            <person name="Martinez A.T."/>
            <person name="Grigoriev I.V."/>
        </authorList>
    </citation>
    <scope>NUCLEOTIDE SEQUENCE</scope>
    <source>
        <strain evidence="3">CBS 506.95</strain>
    </source>
</reference>
<dbReference type="Proteomes" id="UP000807306">
    <property type="component" value="Unassembled WGS sequence"/>
</dbReference>
<evidence type="ECO:0000313" key="3">
    <source>
        <dbReference type="EMBL" id="KAF9534911.1"/>
    </source>
</evidence>
<name>A0A9P6ERS4_9AGAR</name>
<feature type="domain" description="C2H2-type" evidence="2">
    <location>
        <begin position="430"/>
        <end position="454"/>
    </location>
</feature>
<accession>A0A9P6ERS4</accession>
<dbReference type="AlphaFoldDB" id="A0A9P6ERS4"/>
<dbReference type="InterPro" id="IPR013087">
    <property type="entry name" value="Znf_C2H2_type"/>
</dbReference>
<dbReference type="InterPro" id="IPR036236">
    <property type="entry name" value="Znf_C2H2_sf"/>
</dbReference>
<gene>
    <name evidence="3" type="ORF">CPB83DRAFT_879182</name>
</gene>
<sequence>MATLWDFSDYHNKTTSNHYNSPLMAAHTFSAEPVLLHPNEWADENGLGFDFQSNQAERSVSLAGLGIHNLNIQGGCNKQVGLKSDTGDPLRTSSDYVVGLPPFDHSDIRKNEDLSKPKYQRRLSLDSENSEPVKSEDSLSSDSSTDFALMFEQLSASTGLSVADFAEQLSVSAEATLKRMAEEGLGSVDVLYTEDRSQKNPKEETPKWSTPHLFLPRSTSWSNDGIGVNLADILPPDSPEPLAAELTQYFPTNALAHESEFSSDGHAFRPDDDSNTPRTTIPRFMKQEALQFVPPLLTFFPQVPPLRSLSDDERSTFPSPSSSEYSPEVSIGQKRPAGTRKRTRRISRSNISDDLVCQSPDLPLNIDEGNLPPINLGTPILDAHRGVGLEVLKAKAERYRLRNQGRDYDKRWLISFAGKLSARGELVDEFHCYVIGCKQKNKRRDHILIHVETHCFASPSRFLRKNECKRHELSHTGLRPFSCHLCPYPSTTFVRQDLLKRHMKRTHRLDLKADKENIEEAYHPRKKSRH</sequence>
<protein>
    <recommendedName>
        <fullName evidence="2">C2H2-type domain-containing protein</fullName>
    </recommendedName>
</protein>
<evidence type="ECO:0000313" key="4">
    <source>
        <dbReference type="Proteomes" id="UP000807306"/>
    </source>
</evidence>
<feature type="compositionally biased region" description="Low complexity" evidence="1">
    <location>
        <begin position="316"/>
        <end position="330"/>
    </location>
</feature>
<dbReference type="OrthoDB" id="8117402at2759"/>
<evidence type="ECO:0000259" key="2">
    <source>
        <dbReference type="SMART" id="SM00355"/>
    </source>
</evidence>
<feature type="region of interest" description="Disordered" evidence="1">
    <location>
        <begin position="108"/>
        <end position="142"/>
    </location>
</feature>
<feature type="domain" description="C2H2-type" evidence="2">
    <location>
        <begin position="481"/>
        <end position="507"/>
    </location>
</feature>
<keyword evidence="4" id="KW-1185">Reference proteome</keyword>
<dbReference type="SMART" id="SM00355">
    <property type="entry name" value="ZnF_C2H2"/>
    <property type="match status" value="2"/>
</dbReference>